<evidence type="ECO:0000313" key="5">
    <source>
        <dbReference type="Proteomes" id="UP000076420"/>
    </source>
</evidence>
<dbReference type="STRING" id="6526.A0A2C9LRY5"/>
<organism evidence="4 5">
    <name type="scientific">Biomphalaria glabrata</name>
    <name type="common">Bloodfluke planorb</name>
    <name type="synonym">Freshwater snail</name>
    <dbReference type="NCBI Taxonomy" id="6526"/>
    <lineage>
        <taxon>Eukaryota</taxon>
        <taxon>Metazoa</taxon>
        <taxon>Spiralia</taxon>
        <taxon>Lophotrochozoa</taxon>
        <taxon>Mollusca</taxon>
        <taxon>Gastropoda</taxon>
        <taxon>Heterobranchia</taxon>
        <taxon>Euthyneura</taxon>
        <taxon>Panpulmonata</taxon>
        <taxon>Hygrophila</taxon>
        <taxon>Lymnaeoidea</taxon>
        <taxon>Planorbidae</taxon>
        <taxon>Biomphalaria</taxon>
    </lineage>
</organism>
<protein>
    <recommendedName>
        <fullName evidence="3">Suppressor of white apricot N-terminal domain-containing protein</fullName>
    </recommendedName>
</protein>
<dbReference type="AlphaFoldDB" id="A0A2C9LRY5"/>
<dbReference type="Proteomes" id="UP000076420">
    <property type="component" value="Unassembled WGS sequence"/>
</dbReference>
<dbReference type="SMART" id="SM01141">
    <property type="entry name" value="DRY_EERY"/>
    <property type="match status" value="1"/>
</dbReference>
<evidence type="ECO:0000313" key="4">
    <source>
        <dbReference type="EnsemblMetazoa" id="BGLB034227-PA"/>
    </source>
</evidence>
<dbReference type="PANTHER" id="PTHR13161">
    <property type="entry name" value="SPLICING FACTOR SUPPRESSOR OF WHITE APRICOT"/>
    <property type="match status" value="1"/>
</dbReference>
<dbReference type="EnsemblMetazoa" id="BGLB034227-RA">
    <property type="protein sequence ID" value="BGLB034227-PA"/>
    <property type="gene ID" value="BGLB034227"/>
</dbReference>
<dbReference type="GO" id="GO:0008380">
    <property type="term" value="P:RNA splicing"/>
    <property type="evidence" value="ECO:0007669"/>
    <property type="project" value="UniProtKB-KW"/>
</dbReference>
<dbReference type="KEGG" id="bgt:106077557"/>
<evidence type="ECO:0000256" key="1">
    <source>
        <dbReference type="ARBA" id="ARBA00022664"/>
    </source>
</evidence>
<name>A0A2C9LRY5_BIOGL</name>
<dbReference type="GO" id="GO:0006397">
    <property type="term" value="P:mRNA processing"/>
    <property type="evidence" value="ECO:0007669"/>
    <property type="project" value="UniProtKB-KW"/>
</dbReference>
<dbReference type="Pfam" id="PF09750">
    <property type="entry name" value="DRY_EERY"/>
    <property type="match status" value="1"/>
</dbReference>
<reference evidence="4" key="1">
    <citation type="submission" date="2020-05" db="UniProtKB">
        <authorList>
            <consortium name="EnsemblMetazoa"/>
        </authorList>
    </citation>
    <scope>IDENTIFICATION</scope>
    <source>
        <strain evidence="4">BB02</strain>
    </source>
</reference>
<keyword evidence="1" id="KW-0507">mRNA processing</keyword>
<evidence type="ECO:0000256" key="2">
    <source>
        <dbReference type="ARBA" id="ARBA00023187"/>
    </source>
</evidence>
<dbReference type="InterPro" id="IPR040397">
    <property type="entry name" value="SWAP"/>
</dbReference>
<keyword evidence="2" id="KW-0508">mRNA splicing</keyword>
<accession>A0A2C9LRY5</accession>
<proteinExistence type="predicted"/>
<dbReference type="VEuPathDB" id="VectorBase:BGLAX_027825"/>
<gene>
    <name evidence="4" type="primary">106077557</name>
</gene>
<dbReference type="InterPro" id="IPR019147">
    <property type="entry name" value="SWAP_N_domain"/>
</dbReference>
<dbReference type="VEuPathDB" id="VectorBase:BGLB034227"/>
<feature type="domain" description="Suppressor of white apricot N-terminal" evidence="3">
    <location>
        <begin position="1"/>
        <end position="69"/>
    </location>
</feature>
<evidence type="ECO:0000259" key="3">
    <source>
        <dbReference type="SMART" id="SM01141"/>
    </source>
</evidence>
<dbReference type="PANTHER" id="PTHR13161:SF4">
    <property type="entry name" value="CLK4-ASSOCIATING SERINE_ARGININE RICH PROTEIN"/>
    <property type="match status" value="1"/>
</dbReference>
<sequence length="79" mass="9396">MMPWQGDTENMIDRFDVRANLDLIPEYNVLKNHRPEVEDDDEERQANYERYRTLVENEAAGCRFSSSCYFTNCKVNTKL</sequence>